<dbReference type="InterPro" id="IPR036513">
    <property type="entry name" value="STAS_dom_sf"/>
</dbReference>
<gene>
    <name evidence="2" type="ORF">Aca07nite_00080</name>
</gene>
<sequence>MTALPGDADGLVTVICDGCGEVREATDMLRDEEVVWPSIHRLGWTGSPFATGTHHCPACADTVRRTTPAPTAGTAPGRACQVRDVAGSRIRVVVLRADLDQQLVDRVRPIVVGTTGAGRDLVVDMRHAPVIDSAGLGLLVRAHRDARRRGARLCLVAPSRFVLTVLHTMHLDGVFTILPDQTAAVSLLTGRAARRTGGGFSGRRRRAEPAPA</sequence>
<feature type="domain" description="STAS" evidence="1">
    <location>
        <begin position="90"/>
        <end position="188"/>
    </location>
</feature>
<comment type="caution">
    <text evidence="2">The sequence shown here is derived from an EMBL/GenBank/DDBJ whole genome shotgun (WGS) entry which is preliminary data.</text>
</comment>
<dbReference type="CDD" id="cd07043">
    <property type="entry name" value="STAS_anti-anti-sigma_factors"/>
    <property type="match status" value="1"/>
</dbReference>
<dbReference type="PANTHER" id="PTHR33495:SF2">
    <property type="entry name" value="ANTI-SIGMA FACTOR ANTAGONIST TM_1081-RELATED"/>
    <property type="match status" value="1"/>
</dbReference>
<dbReference type="InterPro" id="IPR002645">
    <property type="entry name" value="STAS_dom"/>
</dbReference>
<accession>A0ABQ3WBF5</accession>
<dbReference type="PROSITE" id="PS50801">
    <property type="entry name" value="STAS"/>
    <property type="match status" value="1"/>
</dbReference>
<proteinExistence type="predicted"/>
<evidence type="ECO:0000313" key="2">
    <source>
        <dbReference type="EMBL" id="GID42733.1"/>
    </source>
</evidence>
<reference evidence="2" key="1">
    <citation type="submission" date="2021-01" db="EMBL/GenBank/DDBJ databases">
        <title>Whole genome shotgun sequence of Actinoplanes capillaceus NBRC 16408.</title>
        <authorList>
            <person name="Komaki H."/>
            <person name="Tamura T."/>
        </authorList>
    </citation>
    <scope>NUCLEOTIDE SEQUENCE [LARGE SCALE GENOMIC DNA]</scope>
    <source>
        <strain evidence="2">NBRC 16408</strain>
    </source>
</reference>
<dbReference type="EMBL" id="BOMF01000001">
    <property type="protein sequence ID" value="GID42733.1"/>
    <property type="molecule type" value="Genomic_DNA"/>
</dbReference>
<protein>
    <recommendedName>
        <fullName evidence="1">STAS domain-containing protein</fullName>
    </recommendedName>
</protein>
<dbReference type="Pfam" id="PF01740">
    <property type="entry name" value="STAS"/>
    <property type="match status" value="1"/>
</dbReference>
<organism evidence="2">
    <name type="scientific">Actinoplanes campanulatus</name>
    <dbReference type="NCBI Taxonomy" id="113559"/>
    <lineage>
        <taxon>Bacteria</taxon>
        <taxon>Bacillati</taxon>
        <taxon>Actinomycetota</taxon>
        <taxon>Actinomycetes</taxon>
        <taxon>Micromonosporales</taxon>
        <taxon>Micromonosporaceae</taxon>
        <taxon>Actinoplanes</taxon>
    </lineage>
</organism>
<dbReference type="SUPFAM" id="SSF52091">
    <property type="entry name" value="SpoIIaa-like"/>
    <property type="match status" value="1"/>
</dbReference>
<name>A0ABQ3WBF5_9ACTN</name>
<dbReference type="Gene3D" id="3.30.750.24">
    <property type="entry name" value="STAS domain"/>
    <property type="match status" value="1"/>
</dbReference>
<evidence type="ECO:0000259" key="1">
    <source>
        <dbReference type="PROSITE" id="PS50801"/>
    </source>
</evidence>
<dbReference type="PANTHER" id="PTHR33495">
    <property type="entry name" value="ANTI-SIGMA FACTOR ANTAGONIST TM_1081-RELATED-RELATED"/>
    <property type="match status" value="1"/>
</dbReference>
<dbReference type="RefSeq" id="WP_204293358.1">
    <property type="nucleotide sequence ID" value="NZ_BAAAGQ010000008.1"/>
</dbReference>